<sequence>MNGLSISQLCCLFCCPPCPSRIAAKLAFLPPEPTYAVVPEPEPVGSTGSLRGAAGRWKLHLKDRADFQYSQRELDNIEVFVTKSSRGNRVGCMYVRCVVTLPGVTVPPPEGCATCAPQSPAGISCWPPCPNVFACQLWGCAAGTLSGVSSPLFPHLSLAARPAGPRGQSLSRKLSHGDVVTAVCSLSVTQGQIFSLAETPRPSLSLNGRASFPVLTPLFPIHPLGSIEKISKITSPVLIIHGTEDEVIDFSHGLALFERCPKAVEPLWVDGAGHNDIELYSQYLERLRKFISQELASQRT</sequence>
<evidence type="ECO:0000313" key="2">
    <source>
        <dbReference type="Proteomes" id="UP000521578"/>
    </source>
</evidence>
<evidence type="ECO:0000313" key="1">
    <source>
        <dbReference type="EMBL" id="NXE98278.1"/>
    </source>
</evidence>
<organism evidence="1">
    <name type="scientific">Menura novaehollandiae</name>
    <name type="common">superb lyrebird</name>
    <dbReference type="NCBI Taxonomy" id="47692"/>
    <lineage>
        <taxon>Eukaryota</taxon>
        <taxon>Metazoa</taxon>
        <taxon>Chordata</taxon>
        <taxon>Craniata</taxon>
        <taxon>Vertebrata</taxon>
        <taxon>Euteleostomi</taxon>
        <taxon>Archelosauria</taxon>
        <taxon>Archosauria</taxon>
        <taxon>Dinosauria</taxon>
        <taxon>Saurischia</taxon>
        <taxon>Theropoda</taxon>
        <taxon>Coelurosauria</taxon>
        <taxon>Aves</taxon>
        <taxon>Neognathae</taxon>
        <taxon>Neoaves</taxon>
        <taxon>Telluraves</taxon>
        <taxon>Australaves</taxon>
        <taxon>Passeriformes</taxon>
        <taxon>Menuridae</taxon>
        <taxon>Menura</taxon>
    </lineage>
</organism>
<dbReference type="Gene3D" id="3.40.50.1820">
    <property type="entry name" value="alpha/beta hydrolase"/>
    <property type="match status" value="1"/>
</dbReference>
<dbReference type="AlphaFoldDB" id="A0AA97MVQ7"/>
<dbReference type="GO" id="GO:0010008">
    <property type="term" value="C:endosome membrane"/>
    <property type="evidence" value="ECO:0007669"/>
    <property type="project" value="TreeGrafter"/>
</dbReference>
<gene>
    <name evidence="1" type="primary">Abhd17a</name>
    <name evidence="1" type="ORF">MENNOV_R02456</name>
</gene>
<dbReference type="PANTHER" id="PTHR12277:SF52">
    <property type="entry name" value="ALPHA_BETA HYDROLASE DOMAIN-CONTAINING PROTEIN 17A"/>
    <property type="match status" value="1"/>
</dbReference>
<comment type="caution">
    <text evidence="1">The sequence shown here is derived from an EMBL/GenBank/DDBJ whole genome shotgun (WGS) entry which is preliminary data.</text>
</comment>
<dbReference type="GO" id="GO:0005886">
    <property type="term" value="C:plasma membrane"/>
    <property type="evidence" value="ECO:0007669"/>
    <property type="project" value="TreeGrafter"/>
</dbReference>
<dbReference type="GO" id="GO:0008474">
    <property type="term" value="F:palmitoyl-(protein) hydrolase activity"/>
    <property type="evidence" value="ECO:0007669"/>
    <property type="project" value="TreeGrafter"/>
</dbReference>
<proteinExistence type="predicted"/>
<protein>
    <submittedName>
        <fullName evidence="1">AB17A protein</fullName>
    </submittedName>
</protein>
<dbReference type="EMBL" id="VWPS01000588">
    <property type="protein sequence ID" value="NXE98278.1"/>
    <property type="molecule type" value="Genomic_DNA"/>
</dbReference>
<accession>A0AA97MVQ7</accession>
<dbReference type="PANTHER" id="PTHR12277">
    <property type="entry name" value="ALPHA/BETA HYDROLASE DOMAIN-CONTAINING PROTEIN"/>
    <property type="match status" value="1"/>
</dbReference>
<dbReference type="InterPro" id="IPR029058">
    <property type="entry name" value="AB_hydrolase_fold"/>
</dbReference>
<reference evidence="1" key="1">
    <citation type="submission" date="2022-12" db="EMBL/GenBank/DDBJ databases">
        <title>Bird 10,000 Genomes (B10K) Project - Family phase.</title>
        <authorList>
            <person name="Zhang G."/>
        </authorList>
    </citation>
    <scope>NUCLEOTIDE SEQUENCE</scope>
    <source>
        <strain evidence="1">B10K-CU-030-46</strain>
        <tissue evidence="1">Muscle</tissue>
    </source>
</reference>
<dbReference type="SUPFAM" id="SSF53474">
    <property type="entry name" value="alpha/beta-Hydrolases"/>
    <property type="match status" value="1"/>
</dbReference>
<dbReference type="GO" id="GO:0099175">
    <property type="term" value="P:regulation of postsynapse organization"/>
    <property type="evidence" value="ECO:0007669"/>
    <property type="project" value="TreeGrafter"/>
</dbReference>
<name>A0AA97MVQ7_9PASS</name>
<dbReference type="Proteomes" id="UP000521578">
    <property type="component" value="Unassembled WGS sequence"/>
</dbReference>
<feature type="non-terminal residue" evidence="1">
    <location>
        <position position="300"/>
    </location>
</feature>
<keyword evidence="2" id="KW-1185">Reference proteome</keyword>
<feature type="non-terminal residue" evidence="1">
    <location>
        <position position="1"/>
    </location>
</feature>